<name>A0A1F5FZI3_9BACT</name>
<reference evidence="2 3" key="1">
    <citation type="journal article" date="2016" name="Nat. Commun.">
        <title>Thousands of microbial genomes shed light on interconnected biogeochemical processes in an aquifer system.</title>
        <authorList>
            <person name="Anantharaman K."/>
            <person name="Brown C.T."/>
            <person name="Hug L.A."/>
            <person name="Sharon I."/>
            <person name="Castelle C.J."/>
            <person name="Probst A.J."/>
            <person name="Thomas B.C."/>
            <person name="Singh A."/>
            <person name="Wilkins M.J."/>
            <person name="Karaoz U."/>
            <person name="Brodie E.L."/>
            <person name="Williams K.H."/>
            <person name="Hubbard S.S."/>
            <person name="Banfield J.F."/>
        </authorList>
    </citation>
    <scope>NUCLEOTIDE SEQUENCE [LARGE SCALE GENOMIC DNA]</scope>
</reference>
<sequence length="135" mass="14882">MDQKKLVDFLSFWVTNTVLLLIISAIFRANLVLGNNIISKPVAAIISGFFLTALIFLIPPIVDKSGYKIKNQNIWPGIFLVVNIVVIWLIKRFAVYTGVGISSIWWVLIMAVVLTAAELIVVKLSGAMAPVKKGK</sequence>
<keyword evidence="1" id="KW-0812">Transmembrane</keyword>
<organism evidence="2 3">
    <name type="scientific">Candidatus Curtissbacteria bacterium RBG_13_40_7</name>
    <dbReference type="NCBI Taxonomy" id="1797706"/>
    <lineage>
        <taxon>Bacteria</taxon>
        <taxon>Candidatus Curtissiibacteriota</taxon>
    </lineage>
</organism>
<keyword evidence="1" id="KW-0472">Membrane</keyword>
<proteinExistence type="predicted"/>
<accession>A0A1F5FZI3</accession>
<dbReference type="AlphaFoldDB" id="A0A1F5FZI3"/>
<comment type="caution">
    <text evidence="2">The sequence shown here is derived from an EMBL/GenBank/DDBJ whole genome shotgun (WGS) entry which is preliminary data.</text>
</comment>
<evidence type="ECO:0000313" key="2">
    <source>
        <dbReference type="EMBL" id="OGD85012.1"/>
    </source>
</evidence>
<gene>
    <name evidence="2" type="ORF">A2165_02615</name>
</gene>
<protein>
    <recommendedName>
        <fullName evidence="4">Phage holin family protein</fullName>
    </recommendedName>
</protein>
<evidence type="ECO:0000313" key="3">
    <source>
        <dbReference type="Proteomes" id="UP000179252"/>
    </source>
</evidence>
<evidence type="ECO:0008006" key="4">
    <source>
        <dbReference type="Google" id="ProtNLM"/>
    </source>
</evidence>
<feature type="transmembrane region" description="Helical" evidence="1">
    <location>
        <begin position="103"/>
        <end position="125"/>
    </location>
</feature>
<feature type="transmembrane region" description="Helical" evidence="1">
    <location>
        <begin position="74"/>
        <end position="91"/>
    </location>
</feature>
<feature type="transmembrane region" description="Helical" evidence="1">
    <location>
        <begin position="12"/>
        <end position="30"/>
    </location>
</feature>
<dbReference type="Proteomes" id="UP000179252">
    <property type="component" value="Unassembled WGS sequence"/>
</dbReference>
<feature type="transmembrane region" description="Helical" evidence="1">
    <location>
        <begin position="42"/>
        <end position="62"/>
    </location>
</feature>
<evidence type="ECO:0000256" key="1">
    <source>
        <dbReference type="SAM" id="Phobius"/>
    </source>
</evidence>
<dbReference type="EMBL" id="MFAU01000003">
    <property type="protein sequence ID" value="OGD85012.1"/>
    <property type="molecule type" value="Genomic_DNA"/>
</dbReference>
<keyword evidence="1" id="KW-1133">Transmembrane helix</keyword>